<dbReference type="Proteomes" id="UP000682733">
    <property type="component" value="Unassembled WGS sequence"/>
</dbReference>
<accession>A0A8S2LV46</accession>
<dbReference type="SUPFAM" id="SSF101478">
    <property type="entry name" value="ADP-ribosylglycohydrolase"/>
    <property type="match status" value="1"/>
</dbReference>
<dbReference type="EMBL" id="CAJOBA010023628">
    <property type="protein sequence ID" value="CAF3922923.1"/>
    <property type="molecule type" value="Genomic_DNA"/>
</dbReference>
<evidence type="ECO:0000313" key="2">
    <source>
        <dbReference type="Proteomes" id="UP000682733"/>
    </source>
</evidence>
<evidence type="ECO:0000313" key="1">
    <source>
        <dbReference type="EMBL" id="CAF3922923.1"/>
    </source>
</evidence>
<dbReference type="Gene3D" id="1.10.4080.10">
    <property type="entry name" value="ADP-ribosylation/Crystallin J1"/>
    <property type="match status" value="1"/>
</dbReference>
<proteinExistence type="predicted"/>
<feature type="non-terminal residue" evidence="1">
    <location>
        <position position="82"/>
    </location>
</feature>
<organism evidence="1 2">
    <name type="scientific">Didymodactylos carnosus</name>
    <dbReference type="NCBI Taxonomy" id="1234261"/>
    <lineage>
        <taxon>Eukaryota</taxon>
        <taxon>Metazoa</taxon>
        <taxon>Spiralia</taxon>
        <taxon>Gnathifera</taxon>
        <taxon>Rotifera</taxon>
        <taxon>Eurotatoria</taxon>
        <taxon>Bdelloidea</taxon>
        <taxon>Philodinida</taxon>
        <taxon>Philodinidae</taxon>
        <taxon>Didymodactylos</taxon>
    </lineage>
</organism>
<dbReference type="Pfam" id="PF03747">
    <property type="entry name" value="ADP_ribosyl_GH"/>
    <property type="match status" value="1"/>
</dbReference>
<name>A0A8S2LV46_9BILA</name>
<comment type="caution">
    <text evidence="1">The sequence shown here is derived from an EMBL/GenBank/DDBJ whole genome shotgun (WGS) entry which is preliminary data.</text>
</comment>
<gene>
    <name evidence="1" type="ORF">TMI583_LOCUS21342</name>
</gene>
<protein>
    <submittedName>
        <fullName evidence="1">Uncharacterized protein</fullName>
    </submittedName>
</protein>
<dbReference type="AlphaFoldDB" id="A0A8S2LV46"/>
<dbReference type="InterPro" id="IPR036705">
    <property type="entry name" value="Ribosyl_crysJ1_sf"/>
</dbReference>
<sequence>MDSLSAENLERFADEQSTSCSREGVAGNGALMRLAPIPLFFYHSPYHAVLNAGESAILTHGDDRARDACRYYAALIVGALQG</sequence>
<dbReference type="InterPro" id="IPR005502">
    <property type="entry name" value="Ribosyl_crysJ1"/>
</dbReference>
<reference evidence="1" key="1">
    <citation type="submission" date="2021-02" db="EMBL/GenBank/DDBJ databases">
        <authorList>
            <person name="Nowell W R."/>
        </authorList>
    </citation>
    <scope>NUCLEOTIDE SEQUENCE</scope>
</reference>